<proteinExistence type="inferred from homology"/>
<dbReference type="PANTHER" id="PTHR30126">
    <property type="entry name" value="HTH-TYPE TRANSCRIPTIONAL REGULATOR"/>
    <property type="match status" value="1"/>
</dbReference>
<dbReference type="SUPFAM" id="SSF46785">
    <property type="entry name" value="Winged helix' DNA-binding domain"/>
    <property type="match status" value="1"/>
</dbReference>
<evidence type="ECO:0000313" key="6">
    <source>
        <dbReference type="EMBL" id="MDR7348116.1"/>
    </source>
</evidence>
<dbReference type="InterPro" id="IPR036388">
    <property type="entry name" value="WH-like_DNA-bd_sf"/>
</dbReference>
<dbReference type="Pfam" id="PF00126">
    <property type="entry name" value="HTH_1"/>
    <property type="match status" value="1"/>
</dbReference>
<dbReference type="Proteomes" id="UP001183794">
    <property type="component" value="Unassembled WGS sequence"/>
</dbReference>
<keyword evidence="3 6" id="KW-0238">DNA-binding</keyword>
<dbReference type="Gene3D" id="3.40.190.290">
    <property type="match status" value="1"/>
</dbReference>
<protein>
    <submittedName>
        <fullName evidence="6">DNA-binding transcriptional LysR family regulator</fullName>
    </submittedName>
</protein>
<dbReference type="EMBL" id="JAVDYJ010000001">
    <property type="protein sequence ID" value="MDR7348116.1"/>
    <property type="molecule type" value="Genomic_DNA"/>
</dbReference>
<sequence length="305" mass="32839">MDERLLTAFLTVADTRNVSVAAGKLNITQPALSRQLQKLQRHLQVTLLQSSHSGVTLTAAGEEFLPVAQQLVNEIHKAEAFAKMLSTGRFSEITFAAPGTTLIDVVIPFVATLDSSELHSHVIETPLGSSLEQAVHTADLVIMPSEPPRQLASVALVELPVWAYVAPTHPWAQRDEIRLEELVDERVVVATPEFMSRRVLDGAIDVAGLTVPDIVETNSGRVAQALVATGNGVAVVTEDAFFGLKPAKITSRGHVLSVGLHAGWRADHYASEQVQALAEQLATFAQARYPELTPGPIEVSGRSRS</sequence>
<evidence type="ECO:0000256" key="3">
    <source>
        <dbReference type="ARBA" id="ARBA00023125"/>
    </source>
</evidence>
<gene>
    <name evidence="6" type="ORF">J2S62_002373</name>
</gene>
<dbReference type="RefSeq" id="WP_310175002.1">
    <property type="nucleotide sequence ID" value="NZ_BAABHE010000002.1"/>
</dbReference>
<dbReference type="Gene3D" id="1.10.10.10">
    <property type="entry name" value="Winged helix-like DNA-binding domain superfamily/Winged helix DNA-binding domain"/>
    <property type="match status" value="1"/>
</dbReference>
<dbReference type="CDD" id="cd05466">
    <property type="entry name" value="PBP2_LTTR_substrate"/>
    <property type="match status" value="1"/>
</dbReference>
<dbReference type="InterPro" id="IPR005119">
    <property type="entry name" value="LysR_subst-bd"/>
</dbReference>
<dbReference type="PROSITE" id="PS50931">
    <property type="entry name" value="HTH_LYSR"/>
    <property type="match status" value="1"/>
</dbReference>
<evidence type="ECO:0000256" key="1">
    <source>
        <dbReference type="ARBA" id="ARBA00009437"/>
    </source>
</evidence>
<comment type="caution">
    <text evidence="6">The sequence shown here is derived from an EMBL/GenBank/DDBJ whole genome shotgun (WGS) entry which is preliminary data.</text>
</comment>
<dbReference type="InterPro" id="IPR036390">
    <property type="entry name" value="WH_DNA-bd_sf"/>
</dbReference>
<evidence type="ECO:0000256" key="2">
    <source>
        <dbReference type="ARBA" id="ARBA00023015"/>
    </source>
</evidence>
<evidence type="ECO:0000256" key="4">
    <source>
        <dbReference type="ARBA" id="ARBA00023163"/>
    </source>
</evidence>
<keyword evidence="7" id="KW-1185">Reference proteome</keyword>
<dbReference type="GO" id="GO:0003677">
    <property type="term" value="F:DNA binding"/>
    <property type="evidence" value="ECO:0007669"/>
    <property type="project" value="UniProtKB-KW"/>
</dbReference>
<feature type="domain" description="HTH lysR-type" evidence="5">
    <location>
        <begin position="1"/>
        <end position="58"/>
    </location>
</feature>
<keyword evidence="4" id="KW-0804">Transcription</keyword>
<evidence type="ECO:0000313" key="7">
    <source>
        <dbReference type="Proteomes" id="UP001183794"/>
    </source>
</evidence>
<organism evidence="6 7">
    <name type="scientific">Enteractinococcus fodinae</name>
    <dbReference type="NCBI Taxonomy" id="684663"/>
    <lineage>
        <taxon>Bacteria</taxon>
        <taxon>Bacillati</taxon>
        <taxon>Actinomycetota</taxon>
        <taxon>Actinomycetes</taxon>
        <taxon>Micrococcales</taxon>
        <taxon>Micrococcaceae</taxon>
    </lineage>
</organism>
<dbReference type="SUPFAM" id="SSF53850">
    <property type="entry name" value="Periplasmic binding protein-like II"/>
    <property type="match status" value="1"/>
</dbReference>
<dbReference type="Pfam" id="PF03466">
    <property type="entry name" value="LysR_substrate"/>
    <property type="match status" value="1"/>
</dbReference>
<reference evidence="6 7" key="1">
    <citation type="submission" date="2023-07" db="EMBL/GenBank/DDBJ databases">
        <title>Sequencing the genomes of 1000 actinobacteria strains.</title>
        <authorList>
            <person name="Klenk H.-P."/>
        </authorList>
    </citation>
    <scope>NUCLEOTIDE SEQUENCE [LARGE SCALE GENOMIC DNA]</scope>
    <source>
        <strain evidence="6 7">DSM 22966</strain>
    </source>
</reference>
<evidence type="ECO:0000259" key="5">
    <source>
        <dbReference type="PROSITE" id="PS50931"/>
    </source>
</evidence>
<dbReference type="PRINTS" id="PR00039">
    <property type="entry name" value="HTHLYSR"/>
</dbReference>
<dbReference type="InterPro" id="IPR000847">
    <property type="entry name" value="LysR_HTH_N"/>
</dbReference>
<accession>A0ABU2B400</accession>
<keyword evidence="2" id="KW-0805">Transcription regulation</keyword>
<dbReference type="PANTHER" id="PTHR30126:SF39">
    <property type="entry name" value="HTH-TYPE TRANSCRIPTIONAL REGULATOR CYSL"/>
    <property type="match status" value="1"/>
</dbReference>
<comment type="similarity">
    <text evidence="1">Belongs to the LysR transcriptional regulatory family.</text>
</comment>
<name>A0ABU2B400_9MICC</name>